<dbReference type="Proteomes" id="UP001056455">
    <property type="component" value="Chromosome"/>
</dbReference>
<dbReference type="InterPro" id="IPR003000">
    <property type="entry name" value="Sirtuin"/>
</dbReference>
<comment type="similarity">
    <text evidence="3">Belongs to the sirtuin family. Class III subfamily.</text>
</comment>
<evidence type="ECO:0000259" key="5">
    <source>
        <dbReference type="PROSITE" id="PS50305"/>
    </source>
</evidence>
<dbReference type="PANTHER" id="PTHR11085:SF4">
    <property type="entry name" value="NAD-DEPENDENT PROTEIN DEACYLASE"/>
    <property type="match status" value="1"/>
</dbReference>
<dbReference type="InterPro" id="IPR026591">
    <property type="entry name" value="Sirtuin_cat_small_dom_sf"/>
</dbReference>
<feature type="binding site" evidence="3 4">
    <location>
        <position position="104"/>
    </location>
    <ligand>
        <name>Zn(2+)</name>
        <dbReference type="ChEBI" id="CHEBI:29105"/>
    </ligand>
</feature>
<gene>
    <name evidence="3" type="primary">cobB</name>
    <name evidence="6" type="ORF">NF556_00745</name>
</gene>
<keyword evidence="3" id="KW-0963">Cytoplasm</keyword>
<feature type="binding site" evidence="3">
    <location>
        <position position="43"/>
    </location>
    <ligand>
        <name>substrate</name>
    </ligand>
</feature>
<feature type="binding site" evidence="3">
    <location>
        <begin position="196"/>
        <end position="198"/>
    </location>
    <ligand>
        <name>NAD(+)</name>
        <dbReference type="ChEBI" id="CHEBI:57540"/>
    </ligand>
</feature>
<keyword evidence="3 4" id="KW-0479">Metal-binding</keyword>
<dbReference type="SUPFAM" id="SSF52467">
    <property type="entry name" value="DHS-like NAD/FAD-binding domain"/>
    <property type="match status" value="1"/>
</dbReference>
<evidence type="ECO:0000256" key="1">
    <source>
        <dbReference type="ARBA" id="ARBA00022679"/>
    </source>
</evidence>
<feature type="binding site" evidence="3 4">
    <location>
        <position position="133"/>
    </location>
    <ligand>
        <name>Zn(2+)</name>
        <dbReference type="ChEBI" id="CHEBI:29105"/>
    </ligand>
</feature>
<dbReference type="HAMAP" id="MF_01121">
    <property type="entry name" value="Sirtuin_ClassIII"/>
    <property type="match status" value="1"/>
</dbReference>
<dbReference type="InterPro" id="IPR029035">
    <property type="entry name" value="DHS-like_NAD/FAD-binding_dom"/>
</dbReference>
<proteinExistence type="inferred from homology"/>
<feature type="binding site" evidence="3">
    <location>
        <begin position="170"/>
        <end position="172"/>
    </location>
    <ligand>
        <name>NAD(+)</name>
        <dbReference type="ChEBI" id="CHEBI:57540"/>
    </ligand>
</feature>
<dbReference type="CDD" id="cd01412">
    <property type="entry name" value="SIRT5_Af1_CobB"/>
    <property type="match status" value="1"/>
</dbReference>
<keyword evidence="1" id="KW-0808">Transferase</keyword>
<feature type="binding site" evidence="3 4">
    <location>
        <position position="107"/>
    </location>
    <ligand>
        <name>Zn(2+)</name>
        <dbReference type="ChEBI" id="CHEBI:29105"/>
    </ligand>
</feature>
<comment type="cofactor">
    <cofactor evidence="3">
        <name>Zn(2+)</name>
        <dbReference type="ChEBI" id="CHEBI:29105"/>
    </cofactor>
    <text evidence="3">Binds 1 zinc ion per subunit.</text>
</comment>
<dbReference type="Pfam" id="PF02146">
    <property type="entry name" value="SIR2"/>
    <property type="match status" value="1"/>
</dbReference>
<accession>A0ABY4YZR6</accession>
<evidence type="ECO:0000256" key="3">
    <source>
        <dbReference type="HAMAP-Rule" id="MF_01121"/>
    </source>
</evidence>
<dbReference type="InterPro" id="IPR050134">
    <property type="entry name" value="NAD-dep_sirtuin_deacylases"/>
</dbReference>
<sequence length="225" mass="24077">MSAESGVPTFRDVQVGLWEQFDPTELATPQAWERDPAQVWAWYAWRASLVRGAAPNAGHIALAQWQNRQGSEVSIATQNVDDLHERAGSTVLAHLHGSLFALRCADCDRASDAAYEQIDEPIAHLEPPECGDCGGPVRPGVVWFGEPLPRREFDEAVEAAQVADLVVVVGTSGLVHPAATLPHLAGARGVPVLEINPQESQVTEAADVAWRTTAATGLPLLVASL</sequence>
<feature type="binding site" evidence="3 4">
    <location>
        <position position="130"/>
    </location>
    <ligand>
        <name>Zn(2+)</name>
        <dbReference type="ChEBI" id="CHEBI:29105"/>
    </ligand>
</feature>
<reference evidence="6" key="1">
    <citation type="submission" date="2022-06" db="EMBL/GenBank/DDBJ databases">
        <title>Ornithinimicrobium HY1793.</title>
        <authorList>
            <person name="Huang Y."/>
        </authorList>
    </citation>
    <scope>NUCLEOTIDE SEQUENCE</scope>
    <source>
        <strain evidence="6">HY1793</strain>
    </source>
</reference>
<keyword evidence="2 3" id="KW-0520">NAD</keyword>
<feature type="binding site" evidence="3">
    <location>
        <position position="46"/>
    </location>
    <ligand>
        <name>substrate</name>
    </ligand>
</feature>
<comment type="catalytic activity">
    <reaction evidence="3">
        <text>N(6)-succinyl-L-lysyl-[protein] + NAD(+) + H2O = 2''-O-succinyl-ADP-D-ribose + nicotinamide + L-lysyl-[protein]</text>
        <dbReference type="Rhea" id="RHEA:47668"/>
        <dbReference type="Rhea" id="RHEA-COMP:9752"/>
        <dbReference type="Rhea" id="RHEA-COMP:11877"/>
        <dbReference type="ChEBI" id="CHEBI:15377"/>
        <dbReference type="ChEBI" id="CHEBI:17154"/>
        <dbReference type="ChEBI" id="CHEBI:29969"/>
        <dbReference type="ChEBI" id="CHEBI:57540"/>
        <dbReference type="ChEBI" id="CHEBI:87830"/>
        <dbReference type="ChEBI" id="CHEBI:87832"/>
    </reaction>
</comment>
<dbReference type="InterPro" id="IPR026590">
    <property type="entry name" value="Ssirtuin_cat_dom"/>
</dbReference>
<dbReference type="EMBL" id="CP099489">
    <property type="protein sequence ID" value="USQ82284.1"/>
    <property type="molecule type" value="Genomic_DNA"/>
</dbReference>
<protein>
    <recommendedName>
        <fullName evidence="3">NAD-dependent protein deacylase</fullName>
        <ecNumber evidence="3">2.3.1.286</ecNumber>
    </recommendedName>
    <alternativeName>
        <fullName evidence="3">Regulatory protein SIR2 homolog</fullName>
    </alternativeName>
</protein>
<comment type="caution">
    <text evidence="3">Lacks conserved residue(s) required for the propagation of feature annotation.</text>
</comment>
<keyword evidence="7" id="KW-1185">Reference proteome</keyword>
<name>A0ABY4YZR6_9MICO</name>
<evidence type="ECO:0000256" key="2">
    <source>
        <dbReference type="ARBA" id="ARBA00023027"/>
    </source>
</evidence>
<dbReference type="InterPro" id="IPR027546">
    <property type="entry name" value="Sirtuin_class_III"/>
</dbReference>
<keyword evidence="3 4" id="KW-0862">Zinc</keyword>
<dbReference type="Gene3D" id="3.30.1600.10">
    <property type="entry name" value="SIR2/SIRT2 'Small Domain"/>
    <property type="match status" value="1"/>
</dbReference>
<dbReference type="NCBIfam" id="NF001753">
    <property type="entry name" value="PRK00481.1-3"/>
    <property type="match status" value="1"/>
</dbReference>
<comment type="subcellular location">
    <subcellularLocation>
        <location evidence="3">Cytoplasm</location>
    </subcellularLocation>
</comment>
<dbReference type="PANTHER" id="PTHR11085">
    <property type="entry name" value="NAD-DEPENDENT PROTEIN DEACYLASE SIRTUIN-5, MITOCHONDRIAL-RELATED"/>
    <property type="match status" value="1"/>
</dbReference>
<dbReference type="EC" id="2.3.1.286" evidence="3"/>
<comment type="domain">
    <text evidence="3">2 residues (Tyr-43 and Arg-46) present in a large hydrophobic pocket are probably involved in substrate specificity. They are important for desuccinylation activity, but dispensable for deacetylation activity.</text>
</comment>
<feature type="binding site" evidence="3">
    <location>
        <begin position="78"/>
        <end position="81"/>
    </location>
    <ligand>
        <name>NAD(+)</name>
        <dbReference type="ChEBI" id="CHEBI:57540"/>
    </ligand>
</feature>
<evidence type="ECO:0000256" key="4">
    <source>
        <dbReference type="PROSITE-ProRule" id="PRU00236"/>
    </source>
</evidence>
<evidence type="ECO:0000313" key="7">
    <source>
        <dbReference type="Proteomes" id="UP001056455"/>
    </source>
</evidence>
<organism evidence="6 7">
    <name type="scientific">Ornithinimicrobium faecis</name>
    <dbReference type="NCBI Taxonomy" id="2934158"/>
    <lineage>
        <taxon>Bacteria</taxon>
        <taxon>Bacillati</taxon>
        <taxon>Actinomycetota</taxon>
        <taxon>Actinomycetes</taxon>
        <taxon>Micrococcales</taxon>
        <taxon>Ornithinimicrobiaceae</taxon>
        <taxon>Ornithinimicrobium</taxon>
    </lineage>
</organism>
<comment type="catalytic activity">
    <reaction evidence="3">
        <text>N(6)-acetyl-L-lysyl-[protein] + NAD(+) + H2O = 2''-O-acetyl-ADP-D-ribose + nicotinamide + L-lysyl-[protein]</text>
        <dbReference type="Rhea" id="RHEA:43636"/>
        <dbReference type="Rhea" id="RHEA-COMP:9752"/>
        <dbReference type="Rhea" id="RHEA-COMP:10731"/>
        <dbReference type="ChEBI" id="CHEBI:15377"/>
        <dbReference type="ChEBI" id="CHEBI:17154"/>
        <dbReference type="ChEBI" id="CHEBI:29969"/>
        <dbReference type="ChEBI" id="CHEBI:57540"/>
        <dbReference type="ChEBI" id="CHEBI:61930"/>
        <dbReference type="ChEBI" id="CHEBI:83767"/>
        <dbReference type="EC" id="2.3.1.286"/>
    </reaction>
</comment>
<dbReference type="PROSITE" id="PS50305">
    <property type="entry name" value="SIRTUIN"/>
    <property type="match status" value="1"/>
</dbReference>
<dbReference type="Gene3D" id="3.40.50.1220">
    <property type="entry name" value="TPP-binding domain"/>
    <property type="match status" value="1"/>
</dbReference>
<comment type="function">
    <text evidence="3">NAD-dependent lysine deacetylase and desuccinylase that specifically removes acetyl and succinyl groups on target proteins. Modulates the activities of several proteins which are inactive in their acylated form.</text>
</comment>
<feature type="active site" description="Proton acceptor" evidence="3 4">
    <location>
        <position position="96"/>
    </location>
</feature>
<evidence type="ECO:0000313" key="6">
    <source>
        <dbReference type="EMBL" id="USQ82284.1"/>
    </source>
</evidence>
<feature type="domain" description="Deacetylase sirtuin-type" evidence="5">
    <location>
        <begin position="1"/>
        <end position="225"/>
    </location>
</feature>
<feature type="binding site" evidence="3">
    <location>
        <position position="214"/>
    </location>
    <ligand>
        <name>NAD(+)</name>
        <dbReference type="ChEBI" id="CHEBI:57540"/>
    </ligand>
</feature>